<gene>
    <name evidence="1" type="ORF">M413DRAFT_78749</name>
</gene>
<dbReference type="HOGENOM" id="CLU_085799_2_0_1"/>
<dbReference type="InterPro" id="IPR029069">
    <property type="entry name" value="HotDog_dom_sf"/>
</dbReference>
<dbReference type="OrthoDB" id="2831072at2759"/>
<evidence type="ECO:0000313" key="1">
    <source>
        <dbReference type="EMBL" id="KIM36045.1"/>
    </source>
</evidence>
<dbReference type="AlphaFoldDB" id="A0A0C3BH35"/>
<proteinExistence type="predicted"/>
<organism evidence="1 2">
    <name type="scientific">Hebeloma cylindrosporum</name>
    <dbReference type="NCBI Taxonomy" id="76867"/>
    <lineage>
        <taxon>Eukaryota</taxon>
        <taxon>Fungi</taxon>
        <taxon>Dikarya</taxon>
        <taxon>Basidiomycota</taxon>
        <taxon>Agaricomycotina</taxon>
        <taxon>Agaricomycetes</taxon>
        <taxon>Agaricomycetidae</taxon>
        <taxon>Agaricales</taxon>
        <taxon>Agaricineae</taxon>
        <taxon>Hymenogastraceae</taxon>
        <taxon>Hebeloma</taxon>
    </lineage>
</organism>
<dbReference type="Gene3D" id="3.10.129.10">
    <property type="entry name" value="Hotdog Thioesterase"/>
    <property type="match status" value="1"/>
</dbReference>
<dbReference type="EMBL" id="KN831809">
    <property type="protein sequence ID" value="KIM36045.1"/>
    <property type="molecule type" value="Genomic_DNA"/>
</dbReference>
<feature type="non-terminal residue" evidence="1">
    <location>
        <position position="153"/>
    </location>
</feature>
<dbReference type="Proteomes" id="UP000053424">
    <property type="component" value="Unassembled WGS sequence"/>
</dbReference>
<dbReference type="STRING" id="686832.A0A0C3BH35"/>
<evidence type="ECO:0000313" key="2">
    <source>
        <dbReference type="Proteomes" id="UP000053424"/>
    </source>
</evidence>
<evidence type="ECO:0008006" key="3">
    <source>
        <dbReference type="Google" id="ProtNLM"/>
    </source>
</evidence>
<name>A0A0C3BH35_HEBCY</name>
<keyword evidence="2" id="KW-1185">Reference proteome</keyword>
<reference evidence="1 2" key="1">
    <citation type="submission" date="2014-04" db="EMBL/GenBank/DDBJ databases">
        <authorList>
            <consortium name="DOE Joint Genome Institute"/>
            <person name="Kuo A."/>
            <person name="Gay G."/>
            <person name="Dore J."/>
            <person name="Kohler A."/>
            <person name="Nagy L.G."/>
            <person name="Floudas D."/>
            <person name="Copeland A."/>
            <person name="Barry K.W."/>
            <person name="Cichocki N."/>
            <person name="Veneault-Fourrey C."/>
            <person name="LaButti K."/>
            <person name="Lindquist E.A."/>
            <person name="Lipzen A."/>
            <person name="Lundell T."/>
            <person name="Morin E."/>
            <person name="Murat C."/>
            <person name="Sun H."/>
            <person name="Tunlid A."/>
            <person name="Henrissat B."/>
            <person name="Grigoriev I.V."/>
            <person name="Hibbett D.S."/>
            <person name="Martin F."/>
            <person name="Nordberg H.P."/>
            <person name="Cantor M.N."/>
            <person name="Hua S.X."/>
        </authorList>
    </citation>
    <scope>NUCLEOTIDE SEQUENCE [LARGE SCALE GENOMIC DNA]</scope>
    <source>
        <strain evidence="2">h7</strain>
    </source>
</reference>
<reference evidence="2" key="2">
    <citation type="submission" date="2015-01" db="EMBL/GenBank/DDBJ databases">
        <title>Evolutionary Origins and Diversification of the Mycorrhizal Mutualists.</title>
        <authorList>
            <consortium name="DOE Joint Genome Institute"/>
            <consortium name="Mycorrhizal Genomics Consortium"/>
            <person name="Kohler A."/>
            <person name="Kuo A."/>
            <person name="Nagy L.G."/>
            <person name="Floudas D."/>
            <person name="Copeland A."/>
            <person name="Barry K.W."/>
            <person name="Cichocki N."/>
            <person name="Veneault-Fourrey C."/>
            <person name="LaButti K."/>
            <person name="Lindquist E.A."/>
            <person name="Lipzen A."/>
            <person name="Lundell T."/>
            <person name="Morin E."/>
            <person name="Murat C."/>
            <person name="Riley R."/>
            <person name="Ohm R."/>
            <person name="Sun H."/>
            <person name="Tunlid A."/>
            <person name="Henrissat B."/>
            <person name="Grigoriev I.V."/>
            <person name="Hibbett D.S."/>
            <person name="Martin F."/>
        </authorList>
    </citation>
    <scope>NUCLEOTIDE SEQUENCE [LARGE SCALE GENOMIC DNA]</scope>
    <source>
        <strain evidence="2">h7</strain>
    </source>
</reference>
<protein>
    <recommendedName>
        <fullName evidence="3">Thioesterase domain-containing protein</fullName>
    </recommendedName>
</protein>
<accession>A0A0C3BH35</accession>
<sequence length="153" mass="16369">KNADTSSIQGNASVEVKQICIELFRFFISTTGNSYGADVGQRLKLVEINIWGEGGTKAASAQTVVEITIEKDMCNVFGTLHGACAAYIVDPCSVSSLVALGTALGFDGTGFSQSMNLIWHHPVKMGTKIRVVSTTMSAKGKLRTIRCEVGFLF</sequence>
<dbReference type="SUPFAM" id="SSF54637">
    <property type="entry name" value="Thioesterase/thiol ester dehydrase-isomerase"/>
    <property type="match status" value="1"/>
</dbReference>